<organism evidence="1 2">
    <name type="scientific">Ruminiclostridium cellobioparum subsp. termitidis CT1112</name>
    <dbReference type="NCBI Taxonomy" id="1195236"/>
    <lineage>
        <taxon>Bacteria</taxon>
        <taxon>Bacillati</taxon>
        <taxon>Bacillota</taxon>
        <taxon>Clostridia</taxon>
        <taxon>Eubacteriales</taxon>
        <taxon>Oscillospiraceae</taxon>
        <taxon>Ruminiclostridium</taxon>
    </lineage>
</organism>
<comment type="caution">
    <text evidence="1">The sequence shown here is derived from an EMBL/GenBank/DDBJ whole genome shotgun (WGS) entry which is preliminary data.</text>
</comment>
<dbReference type="Proteomes" id="UP000014155">
    <property type="component" value="Unassembled WGS sequence"/>
</dbReference>
<reference evidence="1 2" key="1">
    <citation type="journal article" date="2013" name="Genome Announc.">
        <title>Draft Genome Sequence of the Cellulolytic, Mesophilic, Anaerobic Bacterium Clostridium termitidis Strain CT1112 (DSM 5398).</title>
        <authorList>
            <person name="Lal S."/>
            <person name="Ramachandran U."/>
            <person name="Zhang X."/>
            <person name="Munir R."/>
            <person name="Sparling R."/>
            <person name="Levin D.B."/>
        </authorList>
    </citation>
    <scope>NUCLEOTIDE SEQUENCE [LARGE SCALE GENOMIC DNA]</scope>
    <source>
        <strain evidence="1 2">CT1112</strain>
    </source>
</reference>
<accession>S0FFF2</accession>
<proteinExistence type="predicted"/>
<evidence type="ECO:0000313" key="2">
    <source>
        <dbReference type="Proteomes" id="UP000014155"/>
    </source>
</evidence>
<evidence type="ECO:0000313" key="1">
    <source>
        <dbReference type="EMBL" id="EMS69615.1"/>
    </source>
</evidence>
<sequence>MELFELISYLKETADYIEFSFYKNSSEIMGAISQKGIDEVLNILTLTELRKGVFECATTWEVSPDCCLSKNVTIDMSGEMIYITETLESRDSKNLIKTEAVAGSDFEREYSEILSMLKSKSLNRIEKDLLTKVVAAFFN</sequence>
<gene>
    <name evidence="1" type="ORF">CTER_4640</name>
</gene>
<dbReference type="eggNOG" id="ENOG5033U8Y">
    <property type="taxonomic scope" value="Bacteria"/>
</dbReference>
<protein>
    <submittedName>
        <fullName evidence="1">Uncharacterized protein</fullName>
    </submittedName>
</protein>
<dbReference type="PATRIC" id="fig|1195236.3.peg.4822"/>
<name>S0FFF2_RUMCE</name>
<dbReference type="EMBL" id="AORV01000065">
    <property type="protein sequence ID" value="EMS69615.1"/>
    <property type="molecule type" value="Genomic_DNA"/>
</dbReference>
<dbReference type="AlphaFoldDB" id="S0FFF2"/>
<dbReference type="RefSeq" id="WP_004629890.1">
    <property type="nucleotide sequence ID" value="NZ_AORV01000065.1"/>
</dbReference>
<keyword evidence="2" id="KW-1185">Reference proteome</keyword>